<comment type="caution">
    <text evidence="12">The sequence shown here is derived from an EMBL/GenBank/DDBJ whole genome shotgun (WGS) entry which is preliminary data.</text>
</comment>
<evidence type="ECO:0000313" key="13">
    <source>
        <dbReference type="Proteomes" id="UP000195897"/>
    </source>
</evidence>
<dbReference type="AlphaFoldDB" id="A0A1Y4L916"/>
<evidence type="ECO:0000256" key="1">
    <source>
        <dbReference type="ARBA" id="ARBA00008428"/>
    </source>
</evidence>
<feature type="domain" description="SF4 helicase" evidence="11">
    <location>
        <begin position="160"/>
        <end position="415"/>
    </location>
</feature>
<dbReference type="GO" id="GO:0043139">
    <property type="term" value="F:5'-3' DNA helicase activity"/>
    <property type="evidence" value="ECO:0007669"/>
    <property type="project" value="UniProtKB-EC"/>
</dbReference>
<proteinExistence type="inferred from homology"/>
<dbReference type="Pfam" id="PF00772">
    <property type="entry name" value="DnaB"/>
    <property type="match status" value="1"/>
</dbReference>
<evidence type="ECO:0000256" key="4">
    <source>
        <dbReference type="ARBA" id="ARBA00022801"/>
    </source>
</evidence>
<evidence type="ECO:0000256" key="6">
    <source>
        <dbReference type="ARBA" id="ARBA00022840"/>
    </source>
</evidence>
<gene>
    <name evidence="12" type="ORF">B5F17_06550</name>
</gene>
<reference evidence="13" key="1">
    <citation type="submission" date="2017-04" db="EMBL/GenBank/DDBJ databases">
        <title>Function of individual gut microbiota members based on whole genome sequencing of pure cultures obtained from chicken caecum.</title>
        <authorList>
            <person name="Medvecky M."/>
            <person name="Cejkova D."/>
            <person name="Polansky O."/>
            <person name="Karasova D."/>
            <person name="Kubasova T."/>
            <person name="Cizek A."/>
            <person name="Rychlik I."/>
        </authorList>
    </citation>
    <scope>NUCLEOTIDE SEQUENCE [LARGE SCALE GENOMIC DNA]</scope>
    <source>
        <strain evidence="13">An180</strain>
    </source>
</reference>
<dbReference type="GO" id="GO:0005829">
    <property type="term" value="C:cytosol"/>
    <property type="evidence" value="ECO:0007669"/>
    <property type="project" value="TreeGrafter"/>
</dbReference>
<dbReference type="InterPro" id="IPR036185">
    <property type="entry name" value="DNA_heli_DnaB-like_N_sf"/>
</dbReference>
<dbReference type="EC" id="5.6.2.3" evidence="9"/>
<dbReference type="GO" id="GO:0003677">
    <property type="term" value="F:DNA binding"/>
    <property type="evidence" value="ECO:0007669"/>
    <property type="project" value="UniProtKB-KW"/>
</dbReference>
<keyword evidence="2" id="KW-0235">DNA replication</keyword>
<evidence type="ECO:0000256" key="2">
    <source>
        <dbReference type="ARBA" id="ARBA00022705"/>
    </source>
</evidence>
<dbReference type="GO" id="GO:0016787">
    <property type="term" value="F:hydrolase activity"/>
    <property type="evidence" value="ECO:0007669"/>
    <property type="project" value="UniProtKB-KW"/>
</dbReference>
<dbReference type="Gene3D" id="3.40.50.300">
    <property type="entry name" value="P-loop containing nucleotide triphosphate hydrolases"/>
    <property type="match status" value="1"/>
</dbReference>
<organism evidence="12 13">
    <name type="scientific">Butyricicoccus pullicaecorum</name>
    <dbReference type="NCBI Taxonomy" id="501571"/>
    <lineage>
        <taxon>Bacteria</taxon>
        <taxon>Bacillati</taxon>
        <taxon>Bacillota</taxon>
        <taxon>Clostridia</taxon>
        <taxon>Eubacteriales</taxon>
        <taxon>Butyricicoccaceae</taxon>
        <taxon>Butyricicoccus</taxon>
    </lineage>
</organism>
<dbReference type="SUPFAM" id="SSF48024">
    <property type="entry name" value="N-terminal domain of DnaB helicase"/>
    <property type="match status" value="1"/>
</dbReference>
<keyword evidence="7" id="KW-0238">DNA-binding</keyword>
<dbReference type="InterPro" id="IPR007693">
    <property type="entry name" value="DNA_helicase_DnaB-like_N"/>
</dbReference>
<dbReference type="SUPFAM" id="SSF52540">
    <property type="entry name" value="P-loop containing nucleoside triphosphate hydrolases"/>
    <property type="match status" value="1"/>
</dbReference>
<evidence type="ECO:0000256" key="9">
    <source>
        <dbReference type="ARBA" id="ARBA00044969"/>
    </source>
</evidence>
<dbReference type="PANTHER" id="PTHR30153:SF2">
    <property type="entry name" value="REPLICATIVE DNA HELICASE"/>
    <property type="match status" value="1"/>
</dbReference>
<sequence>MMNDALYLEAERTLLGSLLNDPECAAEIFQTVRADDFLHSDHRAIFETALALFSDGLSIAPVTVAGRMGGDDALKLCKQIALVTPTSAVWPEYAAILREGAALAKAKDSLDKMQLALHHGDDRKALLAQAEALVGVLSENDGANRRSTASQMAQRFLSRPTGVRTFLDWGFDKLNQHIFAEGREYIVLAARPSVGKTAFAWQLASYIARTRRITLFSFETDEDQTMDRMMTEQSYVDYADIQHWDINQEQMTKLVRAAQRFGQSKLDYVDAVGMTVEDIRAYIVRYRPEVVVIDYIGLIEHHDQRLKEYDRVTDVSRKLAMLFRQQGVIGIVLSQLSRSGGNRDVPQLTDLRSSGQIEQDADVVAFLYRSIDIKDDDPDRFRTLFIAKNRRGVCGEIDFLFDGEHQHFTQLNTDWQTIEVDGQPTAIKMDRRLAAQEQDPNEWHDVELNQIPFPEFQQGGKHAQTQRM</sequence>
<comment type="catalytic activity">
    <reaction evidence="10">
        <text>ATP + H2O = ADP + phosphate + H(+)</text>
        <dbReference type="Rhea" id="RHEA:13065"/>
        <dbReference type="ChEBI" id="CHEBI:15377"/>
        <dbReference type="ChEBI" id="CHEBI:15378"/>
        <dbReference type="ChEBI" id="CHEBI:30616"/>
        <dbReference type="ChEBI" id="CHEBI:43474"/>
        <dbReference type="ChEBI" id="CHEBI:456216"/>
        <dbReference type="EC" id="5.6.2.3"/>
    </reaction>
</comment>
<dbReference type="InterPro" id="IPR027417">
    <property type="entry name" value="P-loop_NTPase"/>
</dbReference>
<evidence type="ECO:0000256" key="10">
    <source>
        <dbReference type="ARBA" id="ARBA00048954"/>
    </source>
</evidence>
<dbReference type="PANTHER" id="PTHR30153">
    <property type="entry name" value="REPLICATIVE DNA HELICASE DNAB"/>
    <property type="match status" value="1"/>
</dbReference>
<keyword evidence="3" id="KW-0547">Nucleotide-binding</keyword>
<evidence type="ECO:0000256" key="8">
    <source>
        <dbReference type="ARBA" id="ARBA00023235"/>
    </source>
</evidence>
<dbReference type="EMBL" id="NFKK01000005">
    <property type="protein sequence ID" value="OUP53227.1"/>
    <property type="molecule type" value="Genomic_DNA"/>
</dbReference>
<dbReference type="InterPro" id="IPR016136">
    <property type="entry name" value="DNA_helicase_N/primase_C"/>
</dbReference>
<evidence type="ECO:0000256" key="5">
    <source>
        <dbReference type="ARBA" id="ARBA00022806"/>
    </source>
</evidence>
<keyword evidence="8" id="KW-0413">Isomerase</keyword>
<name>A0A1Y4L916_9FIRM</name>
<dbReference type="PROSITE" id="PS51199">
    <property type="entry name" value="SF4_HELICASE"/>
    <property type="match status" value="1"/>
</dbReference>
<comment type="similarity">
    <text evidence="1">Belongs to the helicase family. DnaB subfamily.</text>
</comment>
<protein>
    <recommendedName>
        <fullName evidence="9">DNA 5'-3' helicase</fullName>
        <ecNumber evidence="9">5.6.2.3</ecNumber>
    </recommendedName>
</protein>
<keyword evidence="6" id="KW-0067">ATP-binding</keyword>
<dbReference type="Gene3D" id="1.10.860.10">
    <property type="entry name" value="DNAb Helicase, Chain A"/>
    <property type="match status" value="1"/>
</dbReference>
<accession>A0A1Y4L916</accession>
<evidence type="ECO:0000256" key="7">
    <source>
        <dbReference type="ARBA" id="ARBA00023125"/>
    </source>
</evidence>
<dbReference type="GO" id="GO:0005524">
    <property type="term" value="F:ATP binding"/>
    <property type="evidence" value="ECO:0007669"/>
    <property type="project" value="UniProtKB-KW"/>
</dbReference>
<evidence type="ECO:0000259" key="11">
    <source>
        <dbReference type="PROSITE" id="PS51199"/>
    </source>
</evidence>
<keyword evidence="4" id="KW-0378">Hydrolase</keyword>
<keyword evidence="5" id="KW-0347">Helicase</keyword>
<evidence type="ECO:0000256" key="3">
    <source>
        <dbReference type="ARBA" id="ARBA00022741"/>
    </source>
</evidence>
<dbReference type="InterPro" id="IPR007694">
    <property type="entry name" value="DNA_helicase_DnaB-like_C"/>
</dbReference>
<dbReference type="Pfam" id="PF03796">
    <property type="entry name" value="DnaB_C"/>
    <property type="match status" value="1"/>
</dbReference>
<dbReference type="RefSeq" id="WP_087372111.1">
    <property type="nucleotide sequence ID" value="NZ_NFKK01000005.1"/>
</dbReference>
<evidence type="ECO:0000313" key="12">
    <source>
        <dbReference type="EMBL" id="OUP53227.1"/>
    </source>
</evidence>
<dbReference type="Proteomes" id="UP000195897">
    <property type="component" value="Unassembled WGS sequence"/>
</dbReference>
<dbReference type="GO" id="GO:0006260">
    <property type="term" value="P:DNA replication"/>
    <property type="evidence" value="ECO:0007669"/>
    <property type="project" value="UniProtKB-KW"/>
</dbReference>